<comment type="caution">
    <text evidence="6">The sequence shown here is derived from an EMBL/GenBank/DDBJ whole genome shotgun (WGS) entry which is preliminary data.</text>
</comment>
<dbReference type="GO" id="GO:0005506">
    <property type="term" value="F:iron ion binding"/>
    <property type="evidence" value="ECO:0007669"/>
    <property type="project" value="InterPro"/>
</dbReference>
<dbReference type="InterPro" id="IPR016166">
    <property type="entry name" value="FAD-bd_PCMH"/>
</dbReference>
<organism evidence="6 7">
    <name type="scientific">Pararge aegeria aegeria</name>
    <dbReference type="NCBI Taxonomy" id="348720"/>
    <lineage>
        <taxon>Eukaryota</taxon>
        <taxon>Metazoa</taxon>
        <taxon>Ecdysozoa</taxon>
        <taxon>Arthropoda</taxon>
        <taxon>Hexapoda</taxon>
        <taxon>Insecta</taxon>
        <taxon>Pterygota</taxon>
        <taxon>Neoptera</taxon>
        <taxon>Endopterygota</taxon>
        <taxon>Lepidoptera</taxon>
        <taxon>Glossata</taxon>
        <taxon>Ditrysia</taxon>
        <taxon>Papilionoidea</taxon>
        <taxon>Nymphalidae</taxon>
        <taxon>Satyrinae</taxon>
        <taxon>Satyrini</taxon>
        <taxon>Parargina</taxon>
        <taxon>Pararge</taxon>
    </lineage>
</organism>
<dbReference type="EMBL" id="CAKXAJ010002470">
    <property type="protein sequence ID" value="CAH2208161.1"/>
    <property type="molecule type" value="Genomic_DNA"/>
</dbReference>
<dbReference type="InterPro" id="IPR036683">
    <property type="entry name" value="CO_DH_flav_C_dom_sf"/>
</dbReference>
<dbReference type="Pfam" id="PF00941">
    <property type="entry name" value="FAD_binding_5"/>
    <property type="match status" value="1"/>
</dbReference>
<dbReference type="InterPro" id="IPR002346">
    <property type="entry name" value="Mopterin_DH_FAD-bd"/>
</dbReference>
<dbReference type="GO" id="GO:0071949">
    <property type="term" value="F:FAD binding"/>
    <property type="evidence" value="ECO:0007669"/>
    <property type="project" value="InterPro"/>
</dbReference>
<dbReference type="OrthoDB" id="8300278at2759"/>
<evidence type="ECO:0000313" key="7">
    <source>
        <dbReference type="Proteomes" id="UP000838756"/>
    </source>
</evidence>
<keyword evidence="3" id="KW-0500">Molybdenum</keyword>
<dbReference type="InterPro" id="IPR036318">
    <property type="entry name" value="FAD-bd_PCMH-like_sf"/>
</dbReference>
<evidence type="ECO:0000313" key="6">
    <source>
        <dbReference type="EMBL" id="CAH2208161.1"/>
    </source>
</evidence>
<evidence type="ECO:0000259" key="5">
    <source>
        <dbReference type="PROSITE" id="PS51387"/>
    </source>
</evidence>
<accession>A0A8S4QEE7</accession>
<evidence type="ECO:0000256" key="4">
    <source>
        <dbReference type="ARBA" id="ARBA00023140"/>
    </source>
</evidence>
<gene>
    <name evidence="6" type="primary">jg4520</name>
    <name evidence="6" type="ORF">PAEG_LOCUS777</name>
</gene>
<dbReference type="Pfam" id="PF03450">
    <property type="entry name" value="CO_deh_flav_C"/>
    <property type="match status" value="1"/>
</dbReference>
<dbReference type="PROSITE" id="PS51387">
    <property type="entry name" value="FAD_PCMH"/>
    <property type="match status" value="1"/>
</dbReference>
<proteinExistence type="predicted"/>
<sequence>VYPILEYPKVLIDISRVTELKCNYIDQNLVIGAGVTLTELINIFTNVANAENFSYLKVINDHLSLVAHVTIRNLGTIAGNLMLKHRYREFKSDLFLLLETVGAQLRIMVSFASFKVLSMQEFLNEDMTKKIITNILLPPLNYEHKLVTYKIMPRAQNAHALIHAGFLYKIDAATTVKRCRIVYGGLSPTFIRAWNTEKYLIGKSLFRNETLQSAINVLKNEIVVTENLPEPPVEYRRRVAL</sequence>
<feature type="non-terminal residue" evidence="6">
    <location>
        <position position="241"/>
    </location>
</feature>
<dbReference type="Gene3D" id="3.30.465.10">
    <property type="match status" value="1"/>
</dbReference>
<dbReference type="SMART" id="SM01092">
    <property type="entry name" value="CO_deh_flav_C"/>
    <property type="match status" value="1"/>
</dbReference>
<protein>
    <submittedName>
        <fullName evidence="6">Jg4520 protein</fullName>
    </submittedName>
</protein>
<feature type="non-terminal residue" evidence="6">
    <location>
        <position position="1"/>
    </location>
</feature>
<dbReference type="AlphaFoldDB" id="A0A8S4QEE7"/>
<keyword evidence="7" id="KW-1185">Reference proteome</keyword>
<dbReference type="SUPFAM" id="SSF56176">
    <property type="entry name" value="FAD-binding/transporter-associated domain-like"/>
    <property type="match status" value="1"/>
</dbReference>
<dbReference type="PANTHER" id="PTHR11908">
    <property type="entry name" value="XANTHINE DEHYDROGENASE"/>
    <property type="match status" value="1"/>
</dbReference>
<keyword evidence="4" id="KW-0576">Peroxisome</keyword>
<feature type="domain" description="FAD-binding PCMH-type" evidence="5">
    <location>
        <begin position="1"/>
        <end position="142"/>
    </location>
</feature>
<evidence type="ECO:0000256" key="1">
    <source>
        <dbReference type="ARBA" id="ARBA00004275"/>
    </source>
</evidence>
<comment type="subunit">
    <text evidence="2">Homodimer.</text>
</comment>
<dbReference type="SUPFAM" id="SSF55447">
    <property type="entry name" value="CO dehydrogenase flavoprotein C-terminal domain-like"/>
    <property type="match status" value="1"/>
</dbReference>
<dbReference type="Gene3D" id="3.30.390.50">
    <property type="entry name" value="CO dehydrogenase flavoprotein, C-terminal domain"/>
    <property type="match status" value="1"/>
</dbReference>
<evidence type="ECO:0000256" key="3">
    <source>
        <dbReference type="ARBA" id="ARBA00022505"/>
    </source>
</evidence>
<reference evidence="6" key="1">
    <citation type="submission" date="2022-03" db="EMBL/GenBank/DDBJ databases">
        <authorList>
            <person name="Lindestad O."/>
        </authorList>
    </citation>
    <scope>NUCLEOTIDE SEQUENCE</scope>
</reference>
<dbReference type="InterPro" id="IPR016169">
    <property type="entry name" value="FAD-bd_PCMH_sub2"/>
</dbReference>
<dbReference type="FunFam" id="3.30.465.10:FF:000013">
    <property type="entry name" value="Aldehyde oxidase"/>
    <property type="match status" value="1"/>
</dbReference>
<comment type="subcellular location">
    <subcellularLocation>
        <location evidence="1">Peroxisome</location>
    </subcellularLocation>
</comment>
<dbReference type="InterPro" id="IPR005107">
    <property type="entry name" value="CO_DH_flav_C"/>
</dbReference>
<name>A0A8S4QEE7_9NEOP</name>
<dbReference type="Proteomes" id="UP000838756">
    <property type="component" value="Unassembled WGS sequence"/>
</dbReference>
<dbReference type="InterPro" id="IPR016208">
    <property type="entry name" value="Ald_Oxase/xanthine_DH-like"/>
</dbReference>
<dbReference type="GO" id="GO:0005777">
    <property type="term" value="C:peroxisome"/>
    <property type="evidence" value="ECO:0007669"/>
    <property type="project" value="UniProtKB-SubCell"/>
</dbReference>
<dbReference type="PANTHER" id="PTHR11908:SF132">
    <property type="entry name" value="ALDEHYDE OXIDASE 1-RELATED"/>
    <property type="match status" value="1"/>
</dbReference>
<dbReference type="GO" id="GO:0016491">
    <property type="term" value="F:oxidoreductase activity"/>
    <property type="evidence" value="ECO:0007669"/>
    <property type="project" value="InterPro"/>
</dbReference>
<evidence type="ECO:0000256" key="2">
    <source>
        <dbReference type="ARBA" id="ARBA00011738"/>
    </source>
</evidence>